<keyword evidence="11" id="KW-1185">Reference proteome</keyword>
<dbReference type="GO" id="GO:0044233">
    <property type="term" value="C:mitochondria-associated endoplasmic reticulum membrane contact site"/>
    <property type="evidence" value="ECO:0007669"/>
    <property type="project" value="TreeGrafter"/>
</dbReference>
<dbReference type="InterPro" id="IPR042527">
    <property type="entry name" value="Atg5_UblA_dom_sf"/>
</dbReference>
<dbReference type="GO" id="GO:0019776">
    <property type="term" value="F:Atg8-family ligase activity"/>
    <property type="evidence" value="ECO:0007669"/>
    <property type="project" value="TreeGrafter"/>
</dbReference>
<dbReference type="PANTHER" id="PTHR13040:SF2">
    <property type="entry name" value="AUTOPHAGY PROTEIN 5"/>
    <property type="match status" value="1"/>
</dbReference>
<feature type="compositionally biased region" description="Basic and acidic residues" evidence="6">
    <location>
        <begin position="348"/>
        <end position="357"/>
    </location>
</feature>
<reference evidence="10" key="1">
    <citation type="submission" date="2023-12" db="EMBL/GenBank/DDBJ databases">
        <title>Genome assembly of Anisodus tanguticus.</title>
        <authorList>
            <person name="Wang Y.-J."/>
        </authorList>
    </citation>
    <scope>NUCLEOTIDE SEQUENCE</scope>
    <source>
        <strain evidence="10">KB-2021</strain>
        <tissue evidence="10">Leaf</tissue>
    </source>
</reference>
<dbReference type="Pfam" id="PF04106">
    <property type="entry name" value="ATG5_UblB"/>
    <property type="match status" value="1"/>
</dbReference>
<dbReference type="InterPro" id="IPR048939">
    <property type="entry name" value="ATG5_UblA"/>
</dbReference>
<dbReference type="PANTHER" id="PTHR13040">
    <property type="entry name" value="AUTOPHAGY PROTEIN 5"/>
    <property type="match status" value="1"/>
</dbReference>
<dbReference type="Gene3D" id="1.10.246.190">
    <property type="entry name" value="Autophagy protein Apg5, helix rich domain"/>
    <property type="match status" value="1"/>
</dbReference>
<dbReference type="AlphaFoldDB" id="A0AAE1RC27"/>
<evidence type="ECO:0000256" key="2">
    <source>
        <dbReference type="ARBA" id="ARBA00022499"/>
    </source>
</evidence>
<dbReference type="Gene3D" id="3.10.20.620">
    <property type="match status" value="1"/>
</dbReference>
<evidence type="ECO:0000313" key="10">
    <source>
        <dbReference type="EMBL" id="KAK4348042.1"/>
    </source>
</evidence>
<dbReference type="GO" id="GO:0034274">
    <property type="term" value="C:Atg12-Atg5-Atg16 complex"/>
    <property type="evidence" value="ECO:0007669"/>
    <property type="project" value="TreeGrafter"/>
</dbReference>
<feature type="region of interest" description="Disordered" evidence="6">
    <location>
        <begin position="331"/>
        <end position="362"/>
    </location>
</feature>
<feature type="domain" description="Autophagy protein ATG5 alpha-helical bundle region" evidence="8">
    <location>
        <begin position="117"/>
        <end position="173"/>
    </location>
</feature>
<dbReference type="Gene3D" id="3.10.20.90">
    <property type="entry name" value="Phosphatidylinositol 3-kinase Catalytic Subunit, Chain A, domain 1"/>
    <property type="match status" value="1"/>
</dbReference>
<evidence type="ECO:0000259" key="8">
    <source>
        <dbReference type="Pfam" id="PF20637"/>
    </source>
</evidence>
<evidence type="ECO:0000256" key="3">
    <source>
        <dbReference type="ARBA" id="ARBA00022843"/>
    </source>
</evidence>
<comment type="subcellular location">
    <subcellularLocation>
        <location evidence="5">Cytoplasm</location>
    </subcellularLocation>
</comment>
<dbReference type="GO" id="GO:0005776">
    <property type="term" value="C:autophagosome"/>
    <property type="evidence" value="ECO:0007669"/>
    <property type="project" value="TreeGrafter"/>
</dbReference>
<dbReference type="Pfam" id="PF20638">
    <property type="entry name" value="ATG5_UblA"/>
    <property type="match status" value="1"/>
</dbReference>
<dbReference type="InterPro" id="IPR048318">
    <property type="entry name" value="ATG5_UblB"/>
</dbReference>
<evidence type="ECO:0000256" key="4">
    <source>
        <dbReference type="ARBA" id="ARBA00023006"/>
    </source>
</evidence>
<keyword evidence="5" id="KW-0813">Transport</keyword>
<dbReference type="InterPro" id="IPR042526">
    <property type="entry name" value="Atg5_HR"/>
</dbReference>
<evidence type="ECO:0000256" key="6">
    <source>
        <dbReference type="SAM" id="MobiDB-lite"/>
    </source>
</evidence>
<feature type="domain" description="Autophagy protein ATG5 UblB" evidence="7">
    <location>
        <begin position="306"/>
        <end position="413"/>
    </location>
</feature>
<comment type="caution">
    <text evidence="10">The sequence shown here is derived from an EMBL/GenBank/DDBJ whole genome shotgun (WGS) entry which is preliminary data.</text>
</comment>
<keyword evidence="5" id="KW-0963">Cytoplasm</keyword>
<evidence type="ECO:0000313" key="11">
    <source>
        <dbReference type="Proteomes" id="UP001291623"/>
    </source>
</evidence>
<keyword evidence="4 5" id="KW-0072">Autophagy</keyword>
<dbReference type="FunFam" id="1.10.246.190:FF:000002">
    <property type="entry name" value="Autophagy protein 5"/>
    <property type="match status" value="1"/>
</dbReference>
<dbReference type="GO" id="GO:0006995">
    <property type="term" value="P:cellular response to nitrogen starvation"/>
    <property type="evidence" value="ECO:0007669"/>
    <property type="project" value="TreeGrafter"/>
</dbReference>
<comment type="subunit">
    <text evidence="5">Conjugated with ATG12.</text>
</comment>
<dbReference type="EMBL" id="JAVYJV010000018">
    <property type="protein sequence ID" value="KAK4348042.1"/>
    <property type="molecule type" value="Genomic_DNA"/>
</dbReference>
<evidence type="ECO:0000256" key="1">
    <source>
        <dbReference type="ARBA" id="ARBA00006910"/>
    </source>
</evidence>
<dbReference type="FunFam" id="3.10.20.620:FF:000002">
    <property type="entry name" value="Autophagy protein 5"/>
    <property type="match status" value="1"/>
</dbReference>
<protein>
    <recommendedName>
        <fullName evidence="5">Autophagy protein 5</fullName>
    </recommendedName>
</protein>
<comment type="function">
    <text evidence="5">Required for autophagy.</text>
</comment>
<feature type="domain" description="Autophagy protein ATG5 UblA" evidence="9">
    <location>
        <begin position="10"/>
        <end position="103"/>
    </location>
</feature>
<dbReference type="GO" id="GO:0000422">
    <property type="term" value="P:autophagy of mitochondrion"/>
    <property type="evidence" value="ECO:0007669"/>
    <property type="project" value="TreeGrafter"/>
</dbReference>
<dbReference type="GO" id="GO:0061908">
    <property type="term" value="C:phagophore"/>
    <property type="evidence" value="ECO:0007669"/>
    <property type="project" value="TreeGrafter"/>
</dbReference>
<keyword evidence="3 5" id="KW-0832">Ubl conjugation</keyword>
<keyword evidence="2 5" id="KW-1017">Isopeptide bond</keyword>
<evidence type="ECO:0000256" key="5">
    <source>
        <dbReference type="RuleBase" id="RU361202"/>
    </source>
</evidence>
<gene>
    <name evidence="10" type="ORF">RND71_034381</name>
</gene>
<dbReference type="GO" id="GO:0034727">
    <property type="term" value="P:piecemeal microautophagy of the nucleus"/>
    <property type="evidence" value="ECO:0007669"/>
    <property type="project" value="TreeGrafter"/>
</dbReference>
<proteinExistence type="inferred from homology"/>
<sequence length="423" mass="47916">MEGSEALKYIWEGAIPLHIHLHQSEVTTLPPPPPALILAPRIGYLPLLAQKIKPFFSNSLPPGVDTIWLEYNGLPLKWYVPTGVLFDLLCAEPERPWNLTVHFRGYPGNILTPCEGEDSVKWSFINSLKEAAYIINGNCKNVMNMSQSDQLELWRSIMDGNLDSYLRISSKLKLGIVVDDFSIQLNISSPKSPESAQNADGTAPAKPELMAFDSGGIVFLQVIDIGRIPVRLYVRTINEDFDELEEAPVVESWDKISYINRPVEIHGDDKLRMRMDCEQPWNKERMEKNVPCRVAVKLPMSYGRKSHRGKCFTLYDAVTKLLPELFGEKLPPKDDVSGEEVEVGPRLSPEETNKRSTEQSGEMLNERIVSRSVSDGAEIKLLRIQGIEPKMEIPFAWVVNNLMNPEYFLHICVYVKIQEPITI</sequence>
<dbReference type="Proteomes" id="UP001291623">
    <property type="component" value="Unassembled WGS sequence"/>
</dbReference>
<accession>A0AAE1RC27</accession>
<organism evidence="10 11">
    <name type="scientific">Anisodus tanguticus</name>
    <dbReference type="NCBI Taxonomy" id="243964"/>
    <lineage>
        <taxon>Eukaryota</taxon>
        <taxon>Viridiplantae</taxon>
        <taxon>Streptophyta</taxon>
        <taxon>Embryophyta</taxon>
        <taxon>Tracheophyta</taxon>
        <taxon>Spermatophyta</taxon>
        <taxon>Magnoliopsida</taxon>
        <taxon>eudicotyledons</taxon>
        <taxon>Gunneridae</taxon>
        <taxon>Pentapetalae</taxon>
        <taxon>asterids</taxon>
        <taxon>lamiids</taxon>
        <taxon>Solanales</taxon>
        <taxon>Solanaceae</taxon>
        <taxon>Solanoideae</taxon>
        <taxon>Hyoscyameae</taxon>
        <taxon>Anisodus</taxon>
    </lineage>
</organism>
<dbReference type="InterPro" id="IPR048940">
    <property type="entry name" value="ATG5_HBR"/>
</dbReference>
<comment type="similarity">
    <text evidence="1 5">Belongs to the ATG5 family.</text>
</comment>
<name>A0AAE1RC27_9SOLA</name>
<evidence type="ECO:0000259" key="7">
    <source>
        <dbReference type="Pfam" id="PF04106"/>
    </source>
</evidence>
<dbReference type="InterPro" id="IPR007239">
    <property type="entry name" value="Atg5"/>
</dbReference>
<dbReference type="GO" id="GO:0034045">
    <property type="term" value="C:phagophore assembly site membrane"/>
    <property type="evidence" value="ECO:0007669"/>
    <property type="project" value="TreeGrafter"/>
</dbReference>
<dbReference type="Pfam" id="PF20637">
    <property type="entry name" value="ATG5_HBR"/>
    <property type="match status" value="1"/>
</dbReference>
<evidence type="ECO:0000259" key="9">
    <source>
        <dbReference type="Pfam" id="PF20638"/>
    </source>
</evidence>